<name>A0A0K0FAR2_STRVS</name>
<evidence type="ECO:0000259" key="2">
    <source>
        <dbReference type="PROSITE" id="PS51390"/>
    </source>
</evidence>
<dbReference type="AlphaFoldDB" id="A0A0K0FAR2"/>
<sequence length="248" mass="28490">MKFFLTCFLFSLYIDIIVSETLCDFFKKAKLDFPECREKAITSVKKNFRRRTYSKITSTTVKKNFVMEDYFKKELPLCPSTFYSCMNSIECESGTMCYSPFGQCCTNPLRNCPNPTAYGVICRTQSPINWCNKDSDCTSSRAIIQKNYICCPTGCNYNVCLEDKLSKSYLITEESNVPQSIISIKVFPDDCPDPKLINVQCRTFNPTSWCEEQYHCPTISINMPRRCCPTPCGYNTCVLKVDDKWVIG</sequence>
<proteinExistence type="predicted"/>
<dbReference type="PANTHER" id="PTHR36938:SF3">
    <property type="entry name" value="WAP DOMAIN-CONTAINING PROTEIN"/>
    <property type="match status" value="1"/>
</dbReference>
<dbReference type="WBParaSite" id="SVE_0591700.1">
    <property type="protein sequence ID" value="SVE_0591700.1"/>
    <property type="gene ID" value="SVE_0591700"/>
</dbReference>
<evidence type="ECO:0000313" key="4">
    <source>
        <dbReference type="WBParaSite" id="SVE_0591700.1"/>
    </source>
</evidence>
<keyword evidence="3" id="KW-1185">Reference proteome</keyword>
<feature type="signal peptide" evidence="1">
    <location>
        <begin position="1"/>
        <end position="19"/>
    </location>
</feature>
<accession>A0A0K0FAR2</accession>
<dbReference type="GO" id="GO:0030414">
    <property type="term" value="F:peptidase inhibitor activity"/>
    <property type="evidence" value="ECO:0007669"/>
    <property type="project" value="InterPro"/>
</dbReference>
<evidence type="ECO:0000256" key="1">
    <source>
        <dbReference type="SAM" id="SignalP"/>
    </source>
</evidence>
<dbReference type="InterPro" id="IPR008197">
    <property type="entry name" value="WAP_dom"/>
</dbReference>
<keyword evidence="1" id="KW-0732">Signal</keyword>
<reference evidence="4" key="2">
    <citation type="submission" date="2015-08" db="UniProtKB">
        <authorList>
            <consortium name="WormBaseParasite"/>
        </authorList>
    </citation>
    <scope>IDENTIFICATION</scope>
</reference>
<dbReference type="PROSITE" id="PS51390">
    <property type="entry name" value="WAP"/>
    <property type="match status" value="1"/>
</dbReference>
<reference evidence="3" key="1">
    <citation type="submission" date="2014-07" db="EMBL/GenBank/DDBJ databases">
        <authorList>
            <person name="Martin A.A"/>
            <person name="De Silva N."/>
        </authorList>
    </citation>
    <scope>NUCLEOTIDE SEQUENCE</scope>
</reference>
<dbReference type="PANTHER" id="PTHR36938">
    <property type="entry name" value="PROTEIN CBG26935"/>
    <property type="match status" value="1"/>
</dbReference>
<dbReference type="GO" id="GO:0005576">
    <property type="term" value="C:extracellular region"/>
    <property type="evidence" value="ECO:0007669"/>
    <property type="project" value="InterPro"/>
</dbReference>
<feature type="domain" description="WAP" evidence="2">
    <location>
        <begin position="184"/>
        <end position="241"/>
    </location>
</feature>
<protein>
    <submittedName>
        <fullName evidence="4">WAP domain-containing protein</fullName>
    </submittedName>
</protein>
<dbReference type="Proteomes" id="UP000035680">
    <property type="component" value="Unassembled WGS sequence"/>
</dbReference>
<organism evidence="3 4">
    <name type="scientific">Strongyloides venezuelensis</name>
    <name type="common">Threadworm</name>
    <dbReference type="NCBI Taxonomy" id="75913"/>
    <lineage>
        <taxon>Eukaryota</taxon>
        <taxon>Metazoa</taxon>
        <taxon>Ecdysozoa</taxon>
        <taxon>Nematoda</taxon>
        <taxon>Chromadorea</taxon>
        <taxon>Rhabditida</taxon>
        <taxon>Tylenchina</taxon>
        <taxon>Panagrolaimomorpha</taxon>
        <taxon>Strongyloidoidea</taxon>
        <taxon>Strongyloididae</taxon>
        <taxon>Strongyloides</taxon>
    </lineage>
</organism>
<evidence type="ECO:0000313" key="3">
    <source>
        <dbReference type="Proteomes" id="UP000035680"/>
    </source>
</evidence>
<feature type="chain" id="PRO_5005329410" evidence="1">
    <location>
        <begin position="20"/>
        <end position="248"/>
    </location>
</feature>
<dbReference type="STRING" id="75913.A0A0K0FAR2"/>